<feature type="transmembrane region" description="Helical" evidence="1">
    <location>
        <begin position="161"/>
        <end position="181"/>
    </location>
</feature>
<organism evidence="3 4">
    <name type="scientific">Photobacterium kishitanii</name>
    <dbReference type="NCBI Taxonomy" id="318456"/>
    <lineage>
        <taxon>Bacteria</taxon>
        <taxon>Pseudomonadati</taxon>
        <taxon>Pseudomonadota</taxon>
        <taxon>Gammaproteobacteria</taxon>
        <taxon>Vibrionales</taxon>
        <taxon>Vibrionaceae</taxon>
        <taxon>Photobacterium</taxon>
    </lineage>
</organism>
<evidence type="ECO:0000256" key="2">
    <source>
        <dbReference type="SAM" id="SignalP"/>
    </source>
</evidence>
<keyword evidence="2" id="KW-0732">Signal</keyword>
<feature type="signal peptide" evidence="2">
    <location>
        <begin position="1"/>
        <end position="22"/>
    </location>
</feature>
<dbReference type="EMBL" id="PYNF01000002">
    <property type="protein sequence ID" value="PSV00965.1"/>
    <property type="molecule type" value="Genomic_DNA"/>
</dbReference>
<sequence>MRNFKLFFIVLISMFSASGAVAATDLTCDGAFGSDDSVKSGSYKICGQDVALNTFTLGLGSLVYTVPSVKKIYNAFGIGLSNQSNGSVVATLPVFAVAKAVVVLGTILTLGAFAFRLWFTGVRVMKQGGIAQMGRDPETWKAGSVLAMVAILGYHSDGLIVAQLLVVFVFLASLSAVSFMLSSMIHVFDFSATVSDSAFDNVTGFEGEATQFASSVVSSSLVAQNTALLNNFLYSGLEDVEHRKIEKNDSNLSGLESLIAALKNMISGMSSDDSSLDNYISGRFGDTVAMIPHPKSFGLATNSGLAISLADSGFLPQSDWSTGSEKKGGLPYWQHSKGILDLFSSQYILTSSPSLKPGIGGVKFNELMAKVSPVAGTLINRWGVDIDPSGIRAIADEVSKLLNDDNSDYTKDEILTAVQMIALGAIYPGSVTGTRANESMDYLYINPITAAASLGSGKNTAISDKIFRAGFEAANHLRAYKCLTNLGAYVMDVEAWYSLNKDGDQSSLMGKTAKSVFESGDFMGQCLTVIPREGKYNIDFVFGLNNTGTNVTEQGKVIRDAIKTVMKAAQEKAVSKTFAATALTNELMADPSLSTLATDELTAARKQMAVISNYYKTIALVSNKALLLGADEGEKDKSAAMLASIRKQGVMSLGSYILQLSDIQRAFSNALQGGDPDMNINTYLDISTGTLPMRGGVETSNEKAFSLFVKSFADQFSALQSGDNASVAVTKTVSNVQNDAANSVNDYSAYLMDMLIPGDDILKKGFGLNEDDGLVSSLQKCSFGMNCVNFTQHPLATISLFGKNLLTTGLMFKTADAVIQAVDMFVTNTGSSTNDVDMNSGSVGKLLGPAAKIVQMFKFFTVGNAILMIIHVVAIMSGIASSIATGFIIAGVFLGYLLPFMPMMAMFMMCLAWIAEGLLLFLAIPFLLPLVIITMGEGKTLFKPTSLISMYASLFLRGPLIFIGFLIFYSLSYGAIYAANSLIFNVIGTSDFNQGGVSGFLVTAVEYLIMFILLGVLYHATFKTLTEIMVKTPNYVLQNLGANGLNVSVSNGWEQMVQASVIGKYFTGATDELKGGLKNSIAGSERDKISRKLAEKGHDLNELLK</sequence>
<evidence type="ECO:0000313" key="3">
    <source>
        <dbReference type="EMBL" id="PSV00965.1"/>
    </source>
</evidence>
<protein>
    <recommendedName>
        <fullName evidence="5">Type IV secretion protein DotA</fullName>
    </recommendedName>
</protein>
<keyword evidence="1" id="KW-0472">Membrane</keyword>
<feature type="transmembrane region" description="Helical" evidence="1">
    <location>
        <begin position="94"/>
        <end position="119"/>
    </location>
</feature>
<feature type="chain" id="PRO_5015616971" description="Type IV secretion protein DotA" evidence="2">
    <location>
        <begin position="23"/>
        <end position="1105"/>
    </location>
</feature>
<feature type="transmembrane region" description="Helical" evidence="1">
    <location>
        <begin position="999"/>
        <end position="1021"/>
    </location>
</feature>
<name>A0A2T3KMJ0_9GAMM</name>
<keyword evidence="1" id="KW-1133">Transmembrane helix</keyword>
<proteinExistence type="predicted"/>
<evidence type="ECO:0000256" key="1">
    <source>
        <dbReference type="SAM" id="Phobius"/>
    </source>
</evidence>
<dbReference type="RefSeq" id="WP_107288693.1">
    <property type="nucleotide sequence ID" value="NZ_PYNF01000002.1"/>
</dbReference>
<feature type="transmembrane region" description="Helical" evidence="1">
    <location>
        <begin position="904"/>
        <end position="933"/>
    </location>
</feature>
<evidence type="ECO:0000313" key="4">
    <source>
        <dbReference type="Proteomes" id="UP000241426"/>
    </source>
</evidence>
<feature type="transmembrane region" description="Helical" evidence="1">
    <location>
        <begin position="954"/>
        <end position="979"/>
    </location>
</feature>
<comment type="caution">
    <text evidence="3">The sequence shown here is derived from an EMBL/GenBank/DDBJ whole genome shotgun (WGS) entry which is preliminary data.</text>
</comment>
<dbReference type="Proteomes" id="UP000241426">
    <property type="component" value="Unassembled WGS sequence"/>
</dbReference>
<gene>
    <name evidence="3" type="ORF">C9J27_02770</name>
</gene>
<dbReference type="AlphaFoldDB" id="A0A2T3KMJ0"/>
<evidence type="ECO:0008006" key="5">
    <source>
        <dbReference type="Google" id="ProtNLM"/>
    </source>
</evidence>
<accession>A0A2T3KMJ0</accession>
<feature type="transmembrane region" description="Helical" evidence="1">
    <location>
        <begin position="865"/>
        <end position="898"/>
    </location>
</feature>
<keyword evidence="1" id="KW-0812">Transmembrane</keyword>
<reference evidence="3 4" key="1">
    <citation type="submission" date="2018-01" db="EMBL/GenBank/DDBJ databases">
        <title>Whole genome sequencing of Histamine producing bacteria.</title>
        <authorList>
            <person name="Butler K."/>
        </authorList>
    </citation>
    <scope>NUCLEOTIDE SEQUENCE [LARGE SCALE GENOMIC DNA]</scope>
    <source>
        <strain evidence="3 4">FS-7.2</strain>
    </source>
</reference>